<accession>A0A9X2F9S0</accession>
<organism evidence="2 3">
    <name type="scientific">Solitalea agri</name>
    <dbReference type="NCBI Taxonomy" id="2953739"/>
    <lineage>
        <taxon>Bacteria</taxon>
        <taxon>Pseudomonadati</taxon>
        <taxon>Bacteroidota</taxon>
        <taxon>Sphingobacteriia</taxon>
        <taxon>Sphingobacteriales</taxon>
        <taxon>Sphingobacteriaceae</taxon>
        <taxon>Solitalea</taxon>
    </lineage>
</organism>
<keyword evidence="3" id="KW-1185">Reference proteome</keyword>
<evidence type="ECO:0000256" key="1">
    <source>
        <dbReference type="SAM" id="Phobius"/>
    </source>
</evidence>
<keyword evidence="1" id="KW-1133">Transmembrane helix</keyword>
<proteinExistence type="predicted"/>
<reference evidence="2" key="1">
    <citation type="submission" date="2022-06" db="EMBL/GenBank/DDBJ databases">
        <title>Solitalea sp. MAHUQ-68 isolated from rhizospheric soil.</title>
        <authorList>
            <person name="Huq M.A."/>
        </authorList>
    </citation>
    <scope>NUCLEOTIDE SEQUENCE</scope>
    <source>
        <strain evidence="2">MAHUQ-68</strain>
    </source>
</reference>
<keyword evidence="1" id="KW-0812">Transmembrane</keyword>
<sequence length="1016" mass="116865">MKLSKITCDNKLRIKIRGKEGLNYHILPVFEGARMEERSLHTTTRSVQQIIKKVILLIFLSFIFAPPVLLSQVKRYNAAKPLFVASGSSRLNKNADFRTTFEINYLNALYKERNLSVKQAKKEISEFRSVYDKYFVPPNNSSAYDYYHSFLNLGSSISNVAEKAKVSAVIDLVKSASSTTKLIYDDFTSIDPDQAKEINYAMFNFDRIFRNNVLETAYDHAEENGNYRQAFNLLFSRKVGHNINEVSEEILQNDPELARELRISDLAELVQQAHDGTVRVEDLTAQLKSTLKGMEEMAVESNNILKEINQNRLRQDSLQYIRQTEELKIEAAYASVSILSNLAKVLGNDKLANQISVIGNSTINITNAINKFKDVKNFATRRFMGSLVLSATIFSSVIDIFSLFDDPGPNPLEVLSDQLKQISEQIDVLRSEMHERFNIVDYKLDIIYSNLIRGFGILFEQQQQILGKLATLKQSVDDVNENVLFYGRNISNKLDNNFLSQLWTYLSIINNRKDDELGEEQFLNIRDELYTYGIMRSKIFSQTFAVERFDESNNLTLYDLLKTSHTLNTNYNCLKDILSYRFRKNVPGYTIPDLNIWLVASNALLKLTDKWPNYTINNDALSQLIATGEQIQSFSKINFLYNYKSKKYQADTSIIDTLIDTYKQAALNLIRNEFKSWEMTLVRANYNNINPDSLPQKTTLSFPITIDYASRKSGINDFKKIQDTLFVDKLVPDKLKLLEAMGIAKTTIYIEIRFKPDSTKTTSVLARWPNDHYVWTNDTLAVAQDFVLNYNTSFKTQVGYQSKLQSQIVIPLNEFWGIGVSNTDGYRHRNLRTNFFMQNFAEKYVPAILAATKGAKFYNSDVLNNYIDSVFAVEIAVAKATILDGILQHTFSDKTTFIRKLNFNYELVKAYTELTFPQSMSDDDTLIGFFYGKNAMMSTDNLIYQVSKFKTELLNNPTNYTVINFENMINKECDRFKKYFVDKLKFTAETGNFEKVSLLDLTIKNLKILQAKYKNQ</sequence>
<feature type="transmembrane region" description="Helical" evidence="1">
    <location>
        <begin position="50"/>
        <end position="70"/>
    </location>
</feature>
<keyword evidence="1" id="KW-0472">Membrane</keyword>
<evidence type="ECO:0000313" key="2">
    <source>
        <dbReference type="EMBL" id="MCO4293053.1"/>
    </source>
</evidence>
<dbReference type="AlphaFoldDB" id="A0A9X2F9S0"/>
<protein>
    <submittedName>
        <fullName evidence="2">Uncharacterized protein</fullName>
    </submittedName>
</protein>
<dbReference type="EMBL" id="JAMWYS010000030">
    <property type="protein sequence ID" value="MCO4293053.1"/>
    <property type="molecule type" value="Genomic_DNA"/>
</dbReference>
<dbReference type="Proteomes" id="UP001155182">
    <property type="component" value="Unassembled WGS sequence"/>
</dbReference>
<gene>
    <name evidence="2" type="ORF">NF867_09275</name>
</gene>
<name>A0A9X2F9S0_9SPHI</name>
<dbReference type="RefSeq" id="WP_252587549.1">
    <property type="nucleotide sequence ID" value="NZ_JAMWYS010000030.1"/>
</dbReference>
<comment type="caution">
    <text evidence="2">The sequence shown here is derived from an EMBL/GenBank/DDBJ whole genome shotgun (WGS) entry which is preliminary data.</text>
</comment>
<evidence type="ECO:0000313" key="3">
    <source>
        <dbReference type="Proteomes" id="UP001155182"/>
    </source>
</evidence>